<dbReference type="EMBL" id="VUOC01000004">
    <property type="protein sequence ID" value="KAA2240936.1"/>
    <property type="molecule type" value="Genomic_DNA"/>
</dbReference>
<organism evidence="2 3">
    <name type="scientific">Chitinophaga agrisoli</name>
    <dbReference type="NCBI Taxonomy" id="2607653"/>
    <lineage>
        <taxon>Bacteria</taxon>
        <taxon>Pseudomonadati</taxon>
        <taxon>Bacteroidota</taxon>
        <taxon>Chitinophagia</taxon>
        <taxon>Chitinophagales</taxon>
        <taxon>Chitinophagaceae</taxon>
        <taxon>Chitinophaga</taxon>
    </lineage>
</organism>
<dbReference type="AlphaFoldDB" id="A0A5B2VRC0"/>
<dbReference type="PANTHER" id="PTHR43798">
    <property type="entry name" value="MONOACYLGLYCEROL LIPASE"/>
    <property type="match status" value="1"/>
</dbReference>
<proteinExistence type="predicted"/>
<dbReference type="GO" id="GO:0016020">
    <property type="term" value="C:membrane"/>
    <property type="evidence" value="ECO:0007669"/>
    <property type="project" value="TreeGrafter"/>
</dbReference>
<dbReference type="GO" id="GO:0046464">
    <property type="term" value="P:acylglycerol catabolic process"/>
    <property type="evidence" value="ECO:0007669"/>
    <property type="project" value="TreeGrafter"/>
</dbReference>
<feature type="domain" description="AB hydrolase-1" evidence="1">
    <location>
        <begin position="41"/>
        <end position="274"/>
    </location>
</feature>
<evidence type="ECO:0000313" key="3">
    <source>
        <dbReference type="Proteomes" id="UP000324611"/>
    </source>
</evidence>
<protein>
    <submittedName>
        <fullName evidence="2">Alpha/beta hydrolase</fullName>
    </submittedName>
</protein>
<keyword evidence="3" id="KW-1185">Reference proteome</keyword>
<evidence type="ECO:0000259" key="1">
    <source>
        <dbReference type="Pfam" id="PF00561"/>
    </source>
</evidence>
<keyword evidence="2" id="KW-0378">Hydrolase</keyword>
<name>A0A5B2VRC0_9BACT</name>
<dbReference type="GO" id="GO:0047372">
    <property type="term" value="F:monoacylglycerol lipase activity"/>
    <property type="evidence" value="ECO:0007669"/>
    <property type="project" value="TreeGrafter"/>
</dbReference>
<sequence>MPVTGTDPVAVDYHQDAATQFVEADGAKYAYRVLGDKGGIPLVLVSPLAGGLDDWDPAITNGLAQQYKVVIFDNKGVGSSTGKTPSTIAEMAKDAVTFIKAMGYPKVNLMGFSMGGFVTQQIVLTEPALVNKIILTGTGPKGAEGLSKLPELLAATAGLSKDESFLRFGFTDSDASRNAGKAALARVNKRTVNRDVPLSQEASTAELTAVLAWAQPYPEALNELKAVTQPALIVDGDMDLPVPVINSVNMSKSITHSQLVVFPDAGHASFMQNPDKFVQYALDFLGK</sequence>
<dbReference type="InterPro" id="IPR029058">
    <property type="entry name" value="AB_hydrolase_fold"/>
</dbReference>
<dbReference type="PANTHER" id="PTHR43798:SF5">
    <property type="entry name" value="MONOACYLGLYCEROL LIPASE ABHD6"/>
    <property type="match status" value="1"/>
</dbReference>
<reference evidence="2 3" key="2">
    <citation type="submission" date="2019-09" db="EMBL/GenBank/DDBJ databases">
        <authorList>
            <person name="Jin C."/>
        </authorList>
    </citation>
    <scope>NUCLEOTIDE SEQUENCE [LARGE SCALE GENOMIC DNA]</scope>
    <source>
        <strain evidence="2 3">BN140078</strain>
    </source>
</reference>
<accession>A0A5B2VRC0</accession>
<dbReference type="InterPro" id="IPR050266">
    <property type="entry name" value="AB_hydrolase_sf"/>
</dbReference>
<dbReference type="SUPFAM" id="SSF53474">
    <property type="entry name" value="alpha/beta-Hydrolases"/>
    <property type="match status" value="1"/>
</dbReference>
<dbReference type="PRINTS" id="PR00111">
    <property type="entry name" value="ABHYDROLASE"/>
</dbReference>
<dbReference type="Proteomes" id="UP000324611">
    <property type="component" value="Unassembled WGS sequence"/>
</dbReference>
<comment type="caution">
    <text evidence="2">The sequence shown here is derived from an EMBL/GenBank/DDBJ whole genome shotgun (WGS) entry which is preliminary data.</text>
</comment>
<dbReference type="InterPro" id="IPR000073">
    <property type="entry name" value="AB_hydrolase_1"/>
</dbReference>
<gene>
    <name evidence="2" type="ORF">F0L74_24810</name>
</gene>
<reference evidence="2 3" key="1">
    <citation type="submission" date="2019-09" db="EMBL/GenBank/DDBJ databases">
        <title>Chitinophaga ginsengihumi sp. nov., isolated from soil of ginseng rhizosphere.</title>
        <authorList>
            <person name="Lee J."/>
        </authorList>
    </citation>
    <scope>NUCLEOTIDE SEQUENCE [LARGE SCALE GENOMIC DNA]</scope>
    <source>
        <strain evidence="2 3">BN140078</strain>
    </source>
</reference>
<dbReference type="Gene3D" id="3.40.50.1820">
    <property type="entry name" value="alpha/beta hydrolase"/>
    <property type="match status" value="1"/>
</dbReference>
<dbReference type="Pfam" id="PF00561">
    <property type="entry name" value="Abhydrolase_1"/>
    <property type="match status" value="1"/>
</dbReference>
<evidence type="ECO:0000313" key="2">
    <source>
        <dbReference type="EMBL" id="KAA2240936.1"/>
    </source>
</evidence>